<evidence type="ECO:0000313" key="2">
    <source>
        <dbReference type="EMBL" id="SFP46275.1"/>
    </source>
</evidence>
<feature type="transmembrane region" description="Helical" evidence="1">
    <location>
        <begin position="24"/>
        <end position="43"/>
    </location>
</feature>
<protein>
    <submittedName>
        <fullName evidence="2">Uncharacterized protein</fullName>
    </submittedName>
</protein>
<keyword evidence="3" id="KW-1185">Reference proteome</keyword>
<gene>
    <name evidence="2" type="ORF">SAMN04488241_10287</name>
</gene>
<reference evidence="2 3" key="1">
    <citation type="submission" date="2016-10" db="EMBL/GenBank/DDBJ databases">
        <authorList>
            <person name="de Groot N.N."/>
        </authorList>
    </citation>
    <scope>NUCLEOTIDE SEQUENCE [LARGE SCALE GENOMIC DNA]</scope>
    <source>
        <strain evidence="2 3">CGMCC 1.9113</strain>
    </source>
</reference>
<name>A0A1I5QJ66_9SPHN</name>
<proteinExistence type="predicted"/>
<sequence length="241" mass="25426">MPPAVIASPLPTTDDRDNGGSRTWFWMLGAGVLLIGAIGLWLARRQRTPEDEEIEVAAVPDDTVAVGPPAFLAPAAISTPLALRFRPTRVGFNMLSATAEGELTVANEGAVPVSGLRVRAGLLGAHAEQEADVAEFLAQPMGRPVAPVFDLAPGERRTLRVVAAVPREAMRTLTAAGRPMFVPVLTADVRADDGTQVAQGFAIGAERVDSAKLAPFWLDVPDRAYTAVAAREHGPAVVRRG</sequence>
<dbReference type="AlphaFoldDB" id="A0A1I5QJ66"/>
<evidence type="ECO:0000313" key="3">
    <source>
        <dbReference type="Proteomes" id="UP000199586"/>
    </source>
</evidence>
<dbReference type="Proteomes" id="UP000199586">
    <property type="component" value="Unassembled WGS sequence"/>
</dbReference>
<keyword evidence="1" id="KW-0812">Transmembrane</keyword>
<accession>A0A1I5QJ66</accession>
<organism evidence="2 3">
    <name type="scientific">Sphingomonas rubra</name>
    <dbReference type="NCBI Taxonomy" id="634430"/>
    <lineage>
        <taxon>Bacteria</taxon>
        <taxon>Pseudomonadati</taxon>
        <taxon>Pseudomonadota</taxon>
        <taxon>Alphaproteobacteria</taxon>
        <taxon>Sphingomonadales</taxon>
        <taxon>Sphingomonadaceae</taxon>
        <taxon>Sphingomonas</taxon>
    </lineage>
</organism>
<evidence type="ECO:0000256" key="1">
    <source>
        <dbReference type="SAM" id="Phobius"/>
    </source>
</evidence>
<keyword evidence="1" id="KW-0472">Membrane</keyword>
<keyword evidence="1" id="KW-1133">Transmembrane helix</keyword>
<dbReference type="EMBL" id="FOXP01000002">
    <property type="protein sequence ID" value="SFP46275.1"/>
    <property type="molecule type" value="Genomic_DNA"/>
</dbReference>